<dbReference type="PIRSF" id="PIRSF001031">
    <property type="entry name" value="Glu-a-glcsd_SBD"/>
    <property type="match status" value="1"/>
</dbReference>
<reference evidence="17" key="2">
    <citation type="submission" date="2015-01" db="EMBL/GenBank/DDBJ databases">
        <title>Evolutionary Origins and Diversification of the Mycorrhizal Mutualists.</title>
        <authorList>
            <consortium name="DOE Joint Genome Institute"/>
            <consortium name="Mycorrhizal Genomics Consortium"/>
            <person name="Kohler A."/>
            <person name="Kuo A."/>
            <person name="Nagy L.G."/>
            <person name="Floudas D."/>
            <person name="Copeland A."/>
            <person name="Barry K.W."/>
            <person name="Cichocki N."/>
            <person name="Veneault-Fourrey C."/>
            <person name="LaButti K."/>
            <person name="Lindquist E.A."/>
            <person name="Lipzen A."/>
            <person name="Lundell T."/>
            <person name="Morin E."/>
            <person name="Murat C."/>
            <person name="Riley R."/>
            <person name="Ohm R."/>
            <person name="Sun H."/>
            <person name="Tunlid A."/>
            <person name="Henrissat B."/>
            <person name="Grigoriev I.V."/>
            <person name="Hibbett D.S."/>
            <person name="Martin F."/>
        </authorList>
    </citation>
    <scope>NUCLEOTIDE SEQUENCE [LARGE SCALE GENOMIC DNA]</scope>
    <source>
        <strain evidence="17">Foug A</strain>
    </source>
</reference>
<dbReference type="InterPro" id="IPR013783">
    <property type="entry name" value="Ig-like_fold"/>
</dbReference>
<feature type="signal peptide" evidence="14">
    <location>
        <begin position="1"/>
        <end position="19"/>
    </location>
</feature>
<evidence type="ECO:0000256" key="13">
    <source>
        <dbReference type="PIRSR" id="PIRSR001031-2"/>
    </source>
</evidence>
<dbReference type="FunFam" id="1.50.10.10:FF:000018">
    <property type="entry name" value="Glucoamylase"/>
    <property type="match status" value="1"/>
</dbReference>
<feature type="chain" id="PRO_5002163192" description="glucan 1,4-alpha-glucosidase" evidence="14">
    <location>
        <begin position="20"/>
        <end position="569"/>
    </location>
</feature>
<evidence type="ECO:0000256" key="6">
    <source>
        <dbReference type="ARBA" id="ARBA00023180"/>
    </source>
</evidence>
<dbReference type="InterPro" id="IPR011613">
    <property type="entry name" value="GH15-like"/>
</dbReference>
<dbReference type="InParanoid" id="A0A0C3DDJ6"/>
<dbReference type="PANTHER" id="PTHR31616:SF12">
    <property type="entry name" value="GLUCOAMYLASE"/>
    <property type="match status" value="1"/>
</dbReference>
<dbReference type="Gene3D" id="1.50.10.10">
    <property type="match status" value="1"/>
</dbReference>
<feature type="binding site" evidence="13">
    <location>
        <position position="140"/>
    </location>
    <ligand>
        <name>substrate</name>
    </ligand>
</feature>
<dbReference type="CDD" id="cd05808">
    <property type="entry name" value="CBM20_alpha_amylase"/>
    <property type="match status" value="1"/>
</dbReference>
<feature type="domain" description="CBM20" evidence="15">
    <location>
        <begin position="470"/>
        <end position="569"/>
    </location>
</feature>
<dbReference type="Pfam" id="PF00723">
    <property type="entry name" value="Glyco_hydro_15"/>
    <property type="match status" value="1"/>
</dbReference>
<dbReference type="STRING" id="1036808.A0A0C3DDJ6"/>
<organism evidence="16 17">
    <name type="scientific">Scleroderma citrinum Foug A</name>
    <dbReference type="NCBI Taxonomy" id="1036808"/>
    <lineage>
        <taxon>Eukaryota</taxon>
        <taxon>Fungi</taxon>
        <taxon>Dikarya</taxon>
        <taxon>Basidiomycota</taxon>
        <taxon>Agaricomycotina</taxon>
        <taxon>Agaricomycetes</taxon>
        <taxon>Agaricomycetidae</taxon>
        <taxon>Boletales</taxon>
        <taxon>Sclerodermatineae</taxon>
        <taxon>Sclerodermataceae</taxon>
        <taxon>Scleroderma</taxon>
    </lineage>
</organism>
<keyword evidence="9" id="KW-0624">Polysaccharide degradation</keyword>
<evidence type="ECO:0000256" key="4">
    <source>
        <dbReference type="ARBA" id="ARBA00022729"/>
    </source>
</evidence>
<evidence type="ECO:0000256" key="11">
    <source>
        <dbReference type="ARBA" id="ARBA00033473"/>
    </source>
</evidence>
<feature type="active site" description="Proton donor" evidence="12">
    <location>
        <position position="199"/>
    </location>
</feature>
<evidence type="ECO:0000256" key="9">
    <source>
        <dbReference type="ARBA" id="ARBA00023326"/>
    </source>
</evidence>
<keyword evidence="5" id="KW-0378">Hydrolase</keyword>
<dbReference type="EC" id="3.2.1.3" evidence="3"/>
<evidence type="ECO:0000256" key="7">
    <source>
        <dbReference type="ARBA" id="ARBA00023277"/>
    </source>
</evidence>
<dbReference type="GO" id="GO:0004339">
    <property type="term" value="F:glucan 1,4-alpha-glucosidase activity"/>
    <property type="evidence" value="ECO:0007669"/>
    <property type="project" value="UniProtKB-EC"/>
</dbReference>
<dbReference type="SMART" id="SM01065">
    <property type="entry name" value="CBM_2"/>
    <property type="match status" value="1"/>
</dbReference>
<sequence>MRPWHFSTLGLLASTATQSSVDQYVSKESPIAQAGVLANIGPNGAKSSGAYPGVVIASPSNSNPDYLYTWTRDSSLVFKLLIDQYTTNDSSDASMRSLIDFFVAAEGHIQQVTNPSGSVSTGGLGEPKFMINETAFTGPWGRPQRDGPALRATAIITYANWLLSHNNASYVSDTLWPIIQLDVDYVGGNWNSSTFDLWEEVHAFSFFTSAVQHRALREGSALANALGKSTLASNYASQGDRVLCFLQSFWNSSSGYIVANPGVQRSNVDANTVLASIHTFDVDAGCDPVSYQPCSDKALSNLKVYVDSFRDVYSINSGIPASDAVATGRYPEDVYQGGNPWYLTTFAVAEQMYDALIVWKKQGCLEVTNTSLAFFHMFDASLSTGTYCTPSSTYGSVTSAVKSFADAFIAVNAKYTPLDGSLSEQYSRNNGTPVSARDLTWSYASALAAFSARDGHTSASWGAKGLTVPSACFIPVSVQFNVHATTAPGENIYLTGSVPELKSWDPSSAILMSSDNYPVWSTTVKLPADHPIEYKYIRKNGSLVTWESDPNNAFTTVASGSETLNDSWR</sequence>
<dbReference type="InterPro" id="IPR008928">
    <property type="entry name" value="6-hairpin_glycosidase_sf"/>
</dbReference>
<keyword evidence="7" id="KW-0119">Carbohydrate metabolism</keyword>
<keyword evidence="6" id="KW-0325">Glycoprotein</keyword>
<comment type="catalytic activity">
    <reaction evidence="1">
        <text>Hydrolysis of terminal (1-&gt;4)-linked alpha-D-glucose residues successively from non-reducing ends of the chains with release of beta-D-glucose.</text>
        <dbReference type="EC" id="3.2.1.3"/>
    </reaction>
</comment>
<dbReference type="GO" id="GO:0000272">
    <property type="term" value="P:polysaccharide catabolic process"/>
    <property type="evidence" value="ECO:0007669"/>
    <property type="project" value="UniProtKB-KW"/>
</dbReference>
<dbReference type="GO" id="GO:2001070">
    <property type="term" value="F:starch binding"/>
    <property type="evidence" value="ECO:0007669"/>
    <property type="project" value="InterPro"/>
</dbReference>
<name>A0A0C3DDJ6_9AGAM</name>
<keyword evidence="4 14" id="KW-0732">Signal</keyword>
<dbReference type="InterPro" id="IPR013784">
    <property type="entry name" value="Carb-bd-like_fold"/>
</dbReference>
<dbReference type="OrthoDB" id="6123450at2759"/>
<dbReference type="Proteomes" id="UP000053989">
    <property type="component" value="Unassembled WGS sequence"/>
</dbReference>
<dbReference type="PROSITE" id="PS51166">
    <property type="entry name" value="CBM20"/>
    <property type="match status" value="1"/>
</dbReference>
<proteinExistence type="inferred from homology"/>
<evidence type="ECO:0000256" key="2">
    <source>
        <dbReference type="ARBA" id="ARBA00006188"/>
    </source>
</evidence>
<dbReference type="SUPFAM" id="SSF49452">
    <property type="entry name" value="Starch-binding domain-like"/>
    <property type="match status" value="1"/>
</dbReference>
<protein>
    <recommendedName>
        <fullName evidence="3">glucan 1,4-alpha-glucosidase</fullName>
        <ecNumber evidence="3">3.2.1.3</ecNumber>
    </recommendedName>
    <alternativeName>
        <fullName evidence="11">1,4-alpha-D-glucan glucohydrolase</fullName>
    </alternativeName>
    <alternativeName>
        <fullName evidence="10">Glucan 1,4-alpha-glucosidase</fullName>
    </alternativeName>
</protein>
<dbReference type="GO" id="GO:0000324">
    <property type="term" value="C:fungal-type vacuole"/>
    <property type="evidence" value="ECO:0007669"/>
    <property type="project" value="TreeGrafter"/>
</dbReference>
<dbReference type="InterPro" id="IPR002044">
    <property type="entry name" value="CBM20"/>
</dbReference>
<keyword evidence="17" id="KW-1185">Reference proteome</keyword>
<evidence type="ECO:0000256" key="14">
    <source>
        <dbReference type="SAM" id="SignalP"/>
    </source>
</evidence>
<dbReference type="InterPro" id="IPR000165">
    <property type="entry name" value="Glucoamylase"/>
</dbReference>
<keyword evidence="8" id="KW-0326">Glycosidase</keyword>
<dbReference type="InterPro" id="IPR008291">
    <property type="entry name" value="Glucoamylase_SBD"/>
</dbReference>
<dbReference type="SUPFAM" id="SSF48208">
    <property type="entry name" value="Six-hairpin glycosidases"/>
    <property type="match status" value="1"/>
</dbReference>
<dbReference type="EMBL" id="KN822154">
    <property type="protein sequence ID" value="KIM54474.1"/>
    <property type="molecule type" value="Genomic_DNA"/>
</dbReference>
<evidence type="ECO:0000313" key="16">
    <source>
        <dbReference type="EMBL" id="KIM54474.1"/>
    </source>
</evidence>
<evidence type="ECO:0000256" key="5">
    <source>
        <dbReference type="ARBA" id="ARBA00022801"/>
    </source>
</evidence>
<dbReference type="AlphaFoldDB" id="A0A0C3DDJ6"/>
<dbReference type="FunFam" id="2.60.40.10:FF:000552">
    <property type="entry name" value="Related to glucoamylase"/>
    <property type="match status" value="1"/>
</dbReference>
<evidence type="ECO:0000256" key="1">
    <source>
        <dbReference type="ARBA" id="ARBA00001863"/>
    </source>
</evidence>
<feature type="active site" description="Proton acceptor" evidence="12">
    <location>
        <position position="196"/>
    </location>
</feature>
<dbReference type="PRINTS" id="PR00736">
    <property type="entry name" value="GLHYDRLASE15"/>
</dbReference>
<reference evidence="16 17" key="1">
    <citation type="submission" date="2014-04" db="EMBL/GenBank/DDBJ databases">
        <authorList>
            <consortium name="DOE Joint Genome Institute"/>
            <person name="Kuo A."/>
            <person name="Kohler A."/>
            <person name="Nagy L.G."/>
            <person name="Floudas D."/>
            <person name="Copeland A."/>
            <person name="Barry K.W."/>
            <person name="Cichocki N."/>
            <person name="Veneault-Fourrey C."/>
            <person name="LaButti K."/>
            <person name="Lindquist E.A."/>
            <person name="Lipzen A."/>
            <person name="Lundell T."/>
            <person name="Morin E."/>
            <person name="Murat C."/>
            <person name="Sun H."/>
            <person name="Tunlid A."/>
            <person name="Henrissat B."/>
            <person name="Grigoriev I.V."/>
            <person name="Hibbett D.S."/>
            <person name="Martin F."/>
            <person name="Nordberg H.P."/>
            <person name="Cantor M.N."/>
            <person name="Hua S.X."/>
        </authorList>
    </citation>
    <scope>NUCLEOTIDE SEQUENCE [LARGE SCALE GENOMIC DNA]</scope>
    <source>
        <strain evidence="16 17">Foug A</strain>
    </source>
</reference>
<dbReference type="FunCoup" id="A0A0C3DDJ6">
    <property type="interactions" value="48"/>
</dbReference>
<dbReference type="HOGENOM" id="CLU_012173_1_0_1"/>
<evidence type="ECO:0000313" key="17">
    <source>
        <dbReference type="Proteomes" id="UP000053989"/>
    </source>
</evidence>
<evidence type="ECO:0000256" key="3">
    <source>
        <dbReference type="ARBA" id="ARBA00012593"/>
    </source>
</evidence>
<dbReference type="PANTHER" id="PTHR31616">
    <property type="entry name" value="TREHALASE"/>
    <property type="match status" value="1"/>
</dbReference>
<dbReference type="InterPro" id="IPR012341">
    <property type="entry name" value="6hp_glycosidase-like_sf"/>
</dbReference>
<evidence type="ECO:0000256" key="12">
    <source>
        <dbReference type="PIRSR" id="PIRSR001031-1"/>
    </source>
</evidence>
<evidence type="ECO:0000259" key="15">
    <source>
        <dbReference type="PROSITE" id="PS51166"/>
    </source>
</evidence>
<dbReference type="Pfam" id="PF00686">
    <property type="entry name" value="CBM_20"/>
    <property type="match status" value="1"/>
</dbReference>
<evidence type="ECO:0000256" key="8">
    <source>
        <dbReference type="ARBA" id="ARBA00023295"/>
    </source>
</evidence>
<accession>A0A0C3DDJ6</accession>
<comment type="similarity">
    <text evidence="2">Belongs to the glycosyl hydrolase 15 family.</text>
</comment>
<gene>
    <name evidence="16" type="ORF">SCLCIDRAFT_136712</name>
</gene>
<dbReference type="Gene3D" id="2.60.40.10">
    <property type="entry name" value="Immunoglobulins"/>
    <property type="match status" value="1"/>
</dbReference>
<evidence type="ECO:0000256" key="10">
    <source>
        <dbReference type="ARBA" id="ARBA00033442"/>
    </source>
</evidence>